<gene>
    <name evidence="1" type="ORF">F0P94_19475</name>
</gene>
<reference evidence="1 2" key="1">
    <citation type="submission" date="2019-09" db="EMBL/GenBank/DDBJ databases">
        <title>Genome sequence of Adhaeribacter sp. M2.</title>
        <authorList>
            <person name="Srinivasan S."/>
        </authorList>
    </citation>
    <scope>NUCLEOTIDE SEQUENCE [LARGE SCALE GENOMIC DNA]</scope>
    <source>
        <strain evidence="1 2">M2</strain>
    </source>
</reference>
<dbReference type="Proteomes" id="UP000326570">
    <property type="component" value="Unassembled WGS sequence"/>
</dbReference>
<evidence type="ECO:0000313" key="1">
    <source>
        <dbReference type="EMBL" id="KAA9324908.1"/>
    </source>
</evidence>
<name>A0A5N1IHP5_9BACT</name>
<dbReference type="RefSeq" id="WP_150906243.1">
    <property type="nucleotide sequence ID" value="NZ_VTWT01000016.1"/>
</dbReference>
<sequence>MSSIIKRRLSWLFFLPPLFVFLGCQKKVSIPEYLKEVSHNPELRREYISGDYKITCTYIPPEVLAISELSNAEGSLSENSILEEKERFSNGVYFNLRIGLTDSSDILKKGIVDRNQYVRRVNALTNDLRKAVFLIAGNGDTIKISNSIFERSYGASPDAVFMVAFPKERLENESAIKFIFDDKFFSIPNLVQFDFNLNYIDKELSSLKLNYEK</sequence>
<keyword evidence="2" id="KW-1185">Reference proteome</keyword>
<evidence type="ECO:0000313" key="2">
    <source>
        <dbReference type="Proteomes" id="UP000326570"/>
    </source>
</evidence>
<accession>A0A5N1IHP5</accession>
<proteinExistence type="predicted"/>
<organism evidence="1 2">
    <name type="scientific">Adhaeribacter soli</name>
    <dbReference type="NCBI Taxonomy" id="2607655"/>
    <lineage>
        <taxon>Bacteria</taxon>
        <taxon>Pseudomonadati</taxon>
        <taxon>Bacteroidota</taxon>
        <taxon>Cytophagia</taxon>
        <taxon>Cytophagales</taxon>
        <taxon>Hymenobacteraceae</taxon>
        <taxon>Adhaeribacter</taxon>
    </lineage>
</organism>
<protein>
    <submittedName>
        <fullName evidence="1">Uncharacterized protein</fullName>
    </submittedName>
</protein>
<comment type="caution">
    <text evidence="1">The sequence shown here is derived from an EMBL/GenBank/DDBJ whole genome shotgun (WGS) entry which is preliminary data.</text>
</comment>
<dbReference type="AlphaFoldDB" id="A0A5N1IHP5"/>
<dbReference type="PROSITE" id="PS51257">
    <property type="entry name" value="PROKAR_LIPOPROTEIN"/>
    <property type="match status" value="1"/>
</dbReference>
<dbReference type="EMBL" id="VTWT01000016">
    <property type="protein sequence ID" value="KAA9324908.1"/>
    <property type="molecule type" value="Genomic_DNA"/>
</dbReference>